<keyword evidence="6 10" id="KW-0648">Protein biosynthesis</keyword>
<reference evidence="17" key="2">
    <citation type="journal article" name="BMC Genomics">
        <title>New genome assemblies reveal patterns of domestication and adaptation across Brettanomyces (Dekkera) species.</title>
        <authorList>
            <person name="Roach M.J."/>
            <person name="Borneman A.R."/>
        </authorList>
    </citation>
    <scope>NUCLEOTIDE SEQUENCE</scope>
    <source>
        <strain evidence="17">UCD 2041</strain>
    </source>
</reference>
<dbReference type="OrthoDB" id="10250478at2759"/>
<evidence type="ECO:0000259" key="16">
    <source>
        <dbReference type="Pfam" id="PF20974"/>
    </source>
</evidence>
<evidence type="ECO:0000256" key="2">
    <source>
        <dbReference type="ARBA" id="ARBA00012836"/>
    </source>
</evidence>
<dbReference type="Gene3D" id="1.10.8.1290">
    <property type="entry name" value="Glutaminyl-tRNA synthetase, non-specific RNA binding region part 1, domain 1"/>
    <property type="match status" value="1"/>
</dbReference>
<dbReference type="InterPro" id="IPR007639">
    <property type="entry name" value="Gln-tRNA-synth_Ib_RNA-bd_N"/>
</dbReference>
<dbReference type="InterPro" id="IPR000924">
    <property type="entry name" value="Glu/Gln-tRNA-synth"/>
</dbReference>
<dbReference type="GO" id="GO:0006425">
    <property type="term" value="P:glutaminyl-tRNA aminoacylation"/>
    <property type="evidence" value="ECO:0007669"/>
    <property type="project" value="InterPro"/>
</dbReference>
<dbReference type="SUPFAM" id="SSF52374">
    <property type="entry name" value="Nucleotidylyl transferase"/>
    <property type="match status" value="1"/>
</dbReference>
<dbReference type="Gene3D" id="1.10.10.2420">
    <property type="match status" value="1"/>
</dbReference>
<dbReference type="PANTHER" id="PTHR43097:SF4">
    <property type="entry name" value="GLUTAMINE--TRNA LIGASE"/>
    <property type="match status" value="1"/>
</dbReference>
<dbReference type="Gene3D" id="2.40.240.10">
    <property type="entry name" value="Ribosomal Protein L25, Chain P"/>
    <property type="match status" value="2"/>
</dbReference>
<evidence type="ECO:0000256" key="5">
    <source>
        <dbReference type="ARBA" id="ARBA00022840"/>
    </source>
</evidence>
<dbReference type="GeneID" id="64573923"/>
<dbReference type="Pfam" id="PF20974">
    <property type="entry name" value="tRNA-synt_1c_C2"/>
    <property type="match status" value="1"/>
</dbReference>
<keyword evidence="5 10" id="KW-0067">ATP-binding</keyword>
<evidence type="ECO:0000256" key="9">
    <source>
        <dbReference type="ARBA" id="ARBA00048270"/>
    </source>
</evidence>
<evidence type="ECO:0000313" key="18">
    <source>
        <dbReference type="Proteomes" id="UP000663131"/>
    </source>
</evidence>
<dbReference type="AlphaFoldDB" id="A0A871RCF8"/>
<dbReference type="InterPro" id="IPR011035">
    <property type="entry name" value="Ribosomal_bL25/Gln-tRNA_synth"/>
</dbReference>
<dbReference type="Pfam" id="PF03950">
    <property type="entry name" value="tRNA-synt_1c_C"/>
    <property type="match status" value="1"/>
</dbReference>
<feature type="domain" description="Glutamyl/glutaminyl-tRNA synthetase class Ib catalytic" evidence="12">
    <location>
        <begin position="267"/>
        <end position="579"/>
    </location>
</feature>
<protein>
    <recommendedName>
        <fullName evidence="2">glutamine--tRNA ligase</fullName>
        <ecNumber evidence="2">6.1.1.18</ecNumber>
    </recommendedName>
    <alternativeName>
        <fullName evidence="8">Glutaminyl-tRNA synthetase</fullName>
    </alternativeName>
</protein>
<dbReference type="GO" id="GO:0005829">
    <property type="term" value="C:cytosol"/>
    <property type="evidence" value="ECO:0007669"/>
    <property type="project" value="TreeGrafter"/>
</dbReference>
<organism evidence="17 18">
    <name type="scientific">Dekkera bruxellensis</name>
    <name type="common">Brettanomyces custersii</name>
    <dbReference type="NCBI Taxonomy" id="5007"/>
    <lineage>
        <taxon>Eukaryota</taxon>
        <taxon>Fungi</taxon>
        <taxon>Dikarya</taxon>
        <taxon>Ascomycota</taxon>
        <taxon>Saccharomycotina</taxon>
        <taxon>Pichiomycetes</taxon>
        <taxon>Pichiales</taxon>
        <taxon>Pichiaceae</taxon>
        <taxon>Brettanomyces</taxon>
    </lineage>
</organism>
<evidence type="ECO:0000256" key="3">
    <source>
        <dbReference type="ARBA" id="ARBA00022598"/>
    </source>
</evidence>
<feature type="compositionally biased region" description="Basic and acidic residues" evidence="11">
    <location>
        <begin position="214"/>
        <end position="223"/>
    </location>
</feature>
<evidence type="ECO:0000256" key="10">
    <source>
        <dbReference type="RuleBase" id="RU363037"/>
    </source>
</evidence>
<evidence type="ECO:0000256" key="6">
    <source>
        <dbReference type="ARBA" id="ARBA00022917"/>
    </source>
</evidence>
<dbReference type="FunFam" id="2.40.240.10:FF:000015">
    <property type="entry name" value="Glutaminyl-tRNA synthetase"/>
    <property type="match status" value="1"/>
</dbReference>
<feature type="domain" description="Glutaminyl-tRNA synthetase class Ib non-specific RNA-binding" evidence="14">
    <location>
        <begin position="179"/>
        <end position="259"/>
    </location>
</feature>
<dbReference type="InterPro" id="IPR020056">
    <property type="entry name" value="Rbsml_bL25/Gln-tRNA_synth_N"/>
</dbReference>
<dbReference type="Gene3D" id="3.40.50.620">
    <property type="entry name" value="HUPs"/>
    <property type="match status" value="1"/>
</dbReference>
<evidence type="ECO:0000256" key="4">
    <source>
        <dbReference type="ARBA" id="ARBA00022741"/>
    </source>
</evidence>
<feature type="region of interest" description="Disordered" evidence="11">
    <location>
        <begin position="366"/>
        <end position="392"/>
    </location>
</feature>
<feature type="domain" description="Glutamyl/glutaminyl-tRNA synthetase class Ib anti-codon binding" evidence="13">
    <location>
        <begin position="583"/>
        <end position="683"/>
    </location>
</feature>
<dbReference type="Proteomes" id="UP000663131">
    <property type="component" value="Chromosome 9"/>
</dbReference>
<dbReference type="InterPro" id="IPR004514">
    <property type="entry name" value="Gln-tRNA-synth"/>
</dbReference>
<keyword evidence="4 10" id="KW-0547">Nucleotide-binding</keyword>
<accession>A0A871RCF8</accession>
<dbReference type="CDD" id="cd00807">
    <property type="entry name" value="GlnRS_core"/>
    <property type="match status" value="1"/>
</dbReference>
<dbReference type="GO" id="GO:0004819">
    <property type="term" value="F:glutamine-tRNA ligase activity"/>
    <property type="evidence" value="ECO:0007669"/>
    <property type="project" value="UniProtKB-EC"/>
</dbReference>
<dbReference type="FunFam" id="1.10.10.2420:FF:000001">
    <property type="entry name" value="Glutamine--tRNA ligase cytoplasmic"/>
    <property type="match status" value="1"/>
</dbReference>
<dbReference type="InterPro" id="IPR014729">
    <property type="entry name" value="Rossmann-like_a/b/a_fold"/>
</dbReference>
<dbReference type="PANTHER" id="PTHR43097">
    <property type="entry name" value="GLUTAMINE-TRNA LIGASE"/>
    <property type="match status" value="1"/>
</dbReference>
<dbReference type="EMBL" id="CP063137">
    <property type="protein sequence ID" value="QOU21835.1"/>
    <property type="molecule type" value="Genomic_DNA"/>
</dbReference>
<dbReference type="Pfam" id="PF00749">
    <property type="entry name" value="tRNA-synt_1c"/>
    <property type="match status" value="1"/>
</dbReference>
<dbReference type="FunFam" id="3.40.50.620:FF:000183">
    <property type="entry name" value="Glutaminyl-tRNA synthetase"/>
    <property type="match status" value="1"/>
</dbReference>
<feature type="compositionally biased region" description="Basic and acidic residues" evidence="11">
    <location>
        <begin position="366"/>
        <end position="375"/>
    </location>
</feature>
<dbReference type="InterPro" id="IPR042558">
    <property type="entry name" value="Gln-tRNA-synth_Ib_RNA-bd_N_1"/>
</dbReference>
<comment type="similarity">
    <text evidence="1 10">Belongs to the class-I aminoacyl-tRNA synthetase family.</text>
</comment>
<keyword evidence="7 10" id="KW-0030">Aminoacyl-tRNA synthetase</keyword>
<feature type="domain" description="tRNA synthetases class I (E and Q) anti-codon binding" evidence="16">
    <location>
        <begin position="699"/>
        <end position="762"/>
    </location>
</feature>
<dbReference type="FunFam" id="2.40.240.10:FF:000007">
    <property type="entry name" value="Glutamine--tRNA ligase"/>
    <property type="match status" value="1"/>
</dbReference>
<evidence type="ECO:0000259" key="15">
    <source>
        <dbReference type="Pfam" id="PF04558"/>
    </source>
</evidence>
<dbReference type="InterPro" id="IPR020058">
    <property type="entry name" value="Glu/Gln-tRNA-synth_Ib_cat-dom"/>
</dbReference>
<dbReference type="GO" id="GO:0005524">
    <property type="term" value="F:ATP binding"/>
    <property type="evidence" value="ECO:0007669"/>
    <property type="project" value="UniProtKB-KW"/>
</dbReference>
<reference evidence="17" key="1">
    <citation type="submission" date="2020-10" db="EMBL/GenBank/DDBJ databases">
        <authorList>
            <person name="Palmer J.M."/>
        </authorList>
    </citation>
    <scope>NUCLEOTIDE SEQUENCE</scope>
    <source>
        <strain evidence="17">UCD 2041</strain>
    </source>
</reference>
<dbReference type="Pfam" id="PF04558">
    <property type="entry name" value="tRNA_synt_1c_R1"/>
    <property type="match status" value="1"/>
</dbReference>
<evidence type="ECO:0000259" key="13">
    <source>
        <dbReference type="Pfam" id="PF03950"/>
    </source>
</evidence>
<dbReference type="InterPro" id="IPR007638">
    <property type="entry name" value="Gln-tRNA-synth_Ib_RNA-bd_2"/>
</dbReference>
<dbReference type="EC" id="6.1.1.18" evidence="2"/>
<gene>
    <name evidence="17" type="primary">GLN4</name>
    <name evidence="17" type="ORF">BRETT_001999</name>
</gene>
<keyword evidence="3 10" id="KW-0436">Ligase</keyword>
<dbReference type="SUPFAM" id="SSF50715">
    <property type="entry name" value="Ribosomal protein L25-like"/>
    <property type="match status" value="1"/>
</dbReference>
<feature type="region of interest" description="Disordered" evidence="11">
    <location>
        <begin position="196"/>
        <end position="232"/>
    </location>
</feature>
<dbReference type="InterPro" id="IPR001412">
    <property type="entry name" value="aa-tRNA-synth_I_CS"/>
</dbReference>
<dbReference type="InterPro" id="IPR049437">
    <property type="entry name" value="tRNA-synt_1c_C2"/>
</dbReference>
<evidence type="ECO:0000256" key="11">
    <source>
        <dbReference type="SAM" id="MobiDB-lite"/>
    </source>
</evidence>
<dbReference type="KEGG" id="bbrx:BRETT_001999"/>
<evidence type="ECO:0000256" key="7">
    <source>
        <dbReference type="ARBA" id="ARBA00023146"/>
    </source>
</evidence>
<evidence type="ECO:0000256" key="8">
    <source>
        <dbReference type="ARBA" id="ARBA00030466"/>
    </source>
</evidence>
<evidence type="ECO:0000256" key="1">
    <source>
        <dbReference type="ARBA" id="ARBA00005594"/>
    </source>
</evidence>
<dbReference type="InterPro" id="IPR020059">
    <property type="entry name" value="Glu/Gln-tRNA-synth_Ib_codon-bd"/>
</dbReference>
<sequence>MASEEPISEDKLVELFSKVGFDDKRIKEIMSNKKISQSLGELIELTGSIQNGEQLDKSKDALLHNVANMLKGKHFKHIDTLVKYIVSDKLTTNLQIKEAFKYIKAHQDQDAKAVFNEAAFEEESGVGINVSPAQVKAEIGKYFEENKDEVIATRYRAVPKIFAHVKGIKALKWASPSLFKPTIDAFLLEYLGPKDERDTQKPKKSGKKKQAKNAKKDSKHAESDLTSGKSHNMFTEGFLGDLHKPGEEPQKWSDVIQAHRDFIQGHVYTRFPPEPNGFLHIGHSKAIMVNFGFAKYNDGKCYLRFDDTNPEAEDQIYFDSIKRCVKWLGYKPWKITYSSDYFDRLYELAEQLIKTGYGYVDHSTPEQVKEQRGIKADGTPGGKRTASPWRERPAEESLADFRKMRDGFYKPGEATLRMKQDLNSPSPQMWDLVAYRVLDKPHPRTGSKWKIYPTYDFTHCLVDSFENITHSLCTTEFIMSRKSYEWLCDVLHVYRPPQREYGRLNITGTVLSKRKIAKLVKGKYVRSWDDPRLYTLESLRRRGVPPGAILTFINTLGVTTSTTNIQVTRFESAVRDYLNDTTPRLMMIVDPLKVVLDNVPDDFGETVELPYKPGNNSMGSHTLTLTKIFYIDASDYRDEKSKGYFRLAPGQPVGLMRVPHNIAVKSVEKDENTGKPALVHAEYIEEENTGKKSKPKAYIQWVPISESQNSPVKISEVRVYNQLFKSENPDSNPDGYLADLNKESEEVISGALIEPAFRDIEARSPLNIPFSDPRFSIKEEKGPETVRFQAVRVGYFCVDKESSDEKLVLNRVVTLKEDSAKN</sequence>
<dbReference type="PROSITE" id="PS00178">
    <property type="entry name" value="AA_TRNA_LIGASE_I"/>
    <property type="match status" value="1"/>
</dbReference>
<proteinExistence type="inferred from homology"/>
<dbReference type="InterPro" id="IPR042559">
    <property type="entry name" value="Gln-tRNA-synth_Ib_RNA-bd_N_2"/>
</dbReference>
<dbReference type="FunFam" id="1.10.8.1290:FF:000002">
    <property type="entry name" value="Glutamine--tRNA ligase cytoplasmic"/>
    <property type="match status" value="1"/>
</dbReference>
<evidence type="ECO:0000259" key="12">
    <source>
        <dbReference type="Pfam" id="PF00749"/>
    </source>
</evidence>
<feature type="domain" description="Glutaminyl-tRNA synthetase class Ib non-specific RNA-binding" evidence="15">
    <location>
        <begin position="11"/>
        <end position="176"/>
    </location>
</feature>
<dbReference type="InterPro" id="IPR050132">
    <property type="entry name" value="Gln/Glu-tRNA_Ligase"/>
</dbReference>
<evidence type="ECO:0000259" key="14">
    <source>
        <dbReference type="Pfam" id="PF04557"/>
    </source>
</evidence>
<name>A0A871RCF8_DEKBR</name>
<dbReference type="NCBIfam" id="TIGR00440">
    <property type="entry name" value="glnS"/>
    <property type="match status" value="1"/>
</dbReference>
<dbReference type="Pfam" id="PF04557">
    <property type="entry name" value="tRNA_synt_1c_R2"/>
    <property type="match status" value="1"/>
</dbReference>
<feature type="compositionally biased region" description="Basic residues" evidence="11">
    <location>
        <begin position="202"/>
        <end position="213"/>
    </location>
</feature>
<dbReference type="PRINTS" id="PR00987">
    <property type="entry name" value="TRNASYNTHGLU"/>
</dbReference>
<evidence type="ECO:0000313" key="17">
    <source>
        <dbReference type="EMBL" id="QOU21835.1"/>
    </source>
</evidence>
<dbReference type="RefSeq" id="XP_041138328.1">
    <property type="nucleotide sequence ID" value="XM_041280537.1"/>
</dbReference>
<comment type="catalytic activity">
    <reaction evidence="9">
        <text>tRNA(Gln) + L-glutamine + ATP = L-glutaminyl-tRNA(Gln) + AMP + diphosphate</text>
        <dbReference type="Rhea" id="RHEA:20121"/>
        <dbReference type="Rhea" id="RHEA-COMP:9662"/>
        <dbReference type="Rhea" id="RHEA-COMP:9681"/>
        <dbReference type="ChEBI" id="CHEBI:30616"/>
        <dbReference type="ChEBI" id="CHEBI:33019"/>
        <dbReference type="ChEBI" id="CHEBI:58359"/>
        <dbReference type="ChEBI" id="CHEBI:78442"/>
        <dbReference type="ChEBI" id="CHEBI:78521"/>
        <dbReference type="ChEBI" id="CHEBI:456215"/>
        <dbReference type="EC" id="6.1.1.18"/>
    </reaction>
</comment>